<dbReference type="HAMAP" id="MF_00244">
    <property type="entry name" value="NaMN_adenylyltr"/>
    <property type="match status" value="1"/>
</dbReference>
<dbReference type="GO" id="GO:0009435">
    <property type="term" value="P:NAD+ biosynthetic process"/>
    <property type="evidence" value="ECO:0007669"/>
    <property type="project" value="UniProtKB-UniRule"/>
</dbReference>
<evidence type="ECO:0000256" key="4">
    <source>
        <dbReference type="ARBA" id="ARBA00022679"/>
    </source>
</evidence>
<dbReference type="GO" id="GO:0004515">
    <property type="term" value="F:nicotinate-nucleotide adenylyltransferase activity"/>
    <property type="evidence" value="ECO:0007669"/>
    <property type="project" value="UniProtKB-UniRule"/>
</dbReference>
<dbReference type="OrthoDB" id="5295945at2"/>
<dbReference type="Proteomes" id="UP000219356">
    <property type="component" value="Unassembled WGS sequence"/>
</dbReference>
<evidence type="ECO:0000259" key="11">
    <source>
        <dbReference type="Pfam" id="PF01467"/>
    </source>
</evidence>
<comment type="similarity">
    <text evidence="10">Belongs to the NadD family.</text>
</comment>
<evidence type="ECO:0000256" key="5">
    <source>
        <dbReference type="ARBA" id="ARBA00022695"/>
    </source>
</evidence>
<keyword evidence="3 10" id="KW-0662">Pyridine nucleotide biosynthesis</keyword>
<protein>
    <recommendedName>
        <fullName evidence="10">Probable nicotinate-nucleotide adenylyltransferase</fullName>
        <ecNumber evidence="10">2.7.7.18</ecNumber>
    </recommendedName>
    <alternativeName>
        <fullName evidence="10">Deamido-NAD(+) diphosphorylase</fullName>
    </alternativeName>
    <alternativeName>
        <fullName evidence="10">Deamido-NAD(+) pyrophosphorylase</fullName>
    </alternativeName>
    <alternativeName>
        <fullName evidence="10">Nicotinate mononucleotide adenylyltransferase</fullName>
        <shortName evidence="10">NaMN adenylyltransferase</shortName>
    </alternativeName>
</protein>
<dbReference type="EMBL" id="OBEK01000002">
    <property type="protein sequence ID" value="SNZ11104.1"/>
    <property type="molecule type" value="Genomic_DNA"/>
</dbReference>
<evidence type="ECO:0000256" key="8">
    <source>
        <dbReference type="ARBA" id="ARBA00023027"/>
    </source>
</evidence>
<dbReference type="NCBIfam" id="TIGR00125">
    <property type="entry name" value="cyt_tran_rel"/>
    <property type="match status" value="1"/>
</dbReference>
<evidence type="ECO:0000256" key="2">
    <source>
        <dbReference type="ARBA" id="ARBA00005019"/>
    </source>
</evidence>
<name>A0A285NNJ5_9BACI</name>
<proteinExistence type="inferred from homology"/>
<evidence type="ECO:0000256" key="7">
    <source>
        <dbReference type="ARBA" id="ARBA00022840"/>
    </source>
</evidence>
<dbReference type="UniPathway" id="UPA00253">
    <property type="reaction ID" value="UER00332"/>
</dbReference>
<dbReference type="PANTHER" id="PTHR39321:SF3">
    <property type="entry name" value="PHOSPHOPANTETHEINE ADENYLYLTRANSFERASE"/>
    <property type="match status" value="1"/>
</dbReference>
<keyword evidence="6 10" id="KW-0547">Nucleotide-binding</keyword>
<dbReference type="GO" id="GO:0005524">
    <property type="term" value="F:ATP binding"/>
    <property type="evidence" value="ECO:0007669"/>
    <property type="project" value="UniProtKB-KW"/>
</dbReference>
<evidence type="ECO:0000256" key="9">
    <source>
        <dbReference type="ARBA" id="ARBA00048721"/>
    </source>
</evidence>
<dbReference type="SUPFAM" id="SSF52374">
    <property type="entry name" value="Nucleotidylyl transferase"/>
    <property type="match status" value="1"/>
</dbReference>
<reference evidence="13" key="1">
    <citation type="submission" date="2017-09" db="EMBL/GenBank/DDBJ databases">
        <authorList>
            <person name="Varghese N."/>
            <person name="Submissions S."/>
        </authorList>
    </citation>
    <scope>NUCLEOTIDE SEQUENCE [LARGE SCALE GENOMIC DNA]</scope>
    <source>
        <strain evidence="13">CGMCC 1.8913</strain>
    </source>
</reference>
<evidence type="ECO:0000256" key="1">
    <source>
        <dbReference type="ARBA" id="ARBA00002324"/>
    </source>
</evidence>
<organism evidence="12 13">
    <name type="scientific">Terribacillus aidingensis</name>
    <dbReference type="NCBI Taxonomy" id="586416"/>
    <lineage>
        <taxon>Bacteria</taxon>
        <taxon>Bacillati</taxon>
        <taxon>Bacillota</taxon>
        <taxon>Bacilli</taxon>
        <taxon>Bacillales</taxon>
        <taxon>Bacillaceae</taxon>
        <taxon>Terribacillus</taxon>
    </lineage>
</organism>
<evidence type="ECO:0000256" key="6">
    <source>
        <dbReference type="ARBA" id="ARBA00022741"/>
    </source>
</evidence>
<keyword evidence="13" id="KW-1185">Reference proteome</keyword>
<dbReference type="STRING" id="586416.GZ22_09570"/>
<dbReference type="NCBIfam" id="NF000841">
    <property type="entry name" value="PRK00071.1-4"/>
    <property type="match status" value="1"/>
</dbReference>
<dbReference type="Pfam" id="PF01467">
    <property type="entry name" value="CTP_transf_like"/>
    <property type="match status" value="1"/>
</dbReference>
<sequence length="188" mass="21413">MKKVGLLGGTFDPPHIGHLFIAQEVQHRLGLDEVWFIPAYEAPHKAKSNTDADLRLQMVQAAINDNHQFRMNAIEVERLGKSYTFDTIKLLQEKHPNTAFHFIIGADLVESLHTWHHIDELVNMVTFAGVGRPGYKLETAYPVTFIEIPELEISSSMIRSRIEQGASVRYLVPNAVFDMIKEQELYAE</sequence>
<dbReference type="NCBIfam" id="TIGR00482">
    <property type="entry name" value="nicotinate (nicotinamide) nucleotide adenylyltransferase"/>
    <property type="match status" value="1"/>
</dbReference>
<keyword evidence="7 10" id="KW-0067">ATP-binding</keyword>
<dbReference type="Gene3D" id="3.40.50.620">
    <property type="entry name" value="HUPs"/>
    <property type="match status" value="1"/>
</dbReference>
<keyword evidence="4 10" id="KW-0808">Transferase</keyword>
<dbReference type="PANTHER" id="PTHR39321">
    <property type="entry name" value="NICOTINATE-NUCLEOTIDE ADENYLYLTRANSFERASE-RELATED"/>
    <property type="match status" value="1"/>
</dbReference>
<comment type="catalytic activity">
    <reaction evidence="9 10">
        <text>nicotinate beta-D-ribonucleotide + ATP + H(+) = deamido-NAD(+) + diphosphate</text>
        <dbReference type="Rhea" id="RHEA:22860"/>
        <dbReference type="ChEBI" id="CHEBI:15378"/>
        <dbReference type="ChEBI" id="CHEBI:30616"/>
        <dbReference type="ChEBI" id="CHEBI:33019"/>
        <dbReference type="ChEBI" id="CHEBI:57502"/>
        <dbReference type="ChEBI" id="CHEBI:58437"/>
        <dbReference type="EC" id="2.7.7.18"/>
    </reaction>
</comment>
<dbReference type="NCBIfam" id="NF000840">
    <property type="entry name" value="PRK00071.1-3"/>
    <property type="match status" value="1"/>
</dbReference>
<keyword evidence="8 10" id="KW-0520">NAD</keyword>
<evidence type="ECO:0000313" key="12">
    <source>
        <dbReference type="EMBL" id="SNZ11104.1"/>
    </source>
</evidence>
<dbReference type="AlphaFoldDB" id="A0A285NNJ5"/>
<dbReference type="InterPro" id="IPR004821">
    <property type="entry name" value="Cyt_trans-like"/>
</dbReference>
<feature type="domain" description="Cytidyltransferase-like" evidence="11">
    <location>
        <begin position="6"/>
        <end position="161"/>
    </location>
</feature>
<dbReference type="InterPro" id="IPR005248">
    <property type="entry name" value="NadD/NMNAT"/>
</dbReference>
<comment type="function">
    <text evidence="1 10">Catalyzes the reversible adenylation of nicotinate mononucleotide (NaMN) to nicotinic acid adenine dinucleotide (NaAD).</text>
</comment>
<evidence type="ECO:0000313" key="13">
    <source>
        <dbReference type="Proteomes" id="UP000219356"/>
    </source>
</evidence>
<accession>A0A285NNJ5</accession>
<dbReference type="RefSeq" id="WP_097041556.1">
    <property type="nucleotide sequence ID" value="NZ_OBEK01000002.1"/>
</dbReference>
<dbReference type="InterPro" id="IPR014729">
    <property type="entry name" value="Rossmann-like_a/b/a_fold"/>
</dbReference>
<keyword evidence="5 10" id="KW-0548">Nucleotidyltransferase</keyword>
<evidence type="ECO:0000256" key="10">
    <source>
        <dbReference type="HAMAP-Rule" id="MF_00244"/>
    </source>
</evidence>
<dbReference type="CDD" id="cd02165">
    <property type="entry name" value="NMNAT"/>
    <property type="match status" value="1"/>
</dbReference>
<dbReference type="EC" id="2.7.7.18" evidence="10"/>
<gene>
    <name evidence="10" type="primary">nadD</name>
    <name evidence="12" type="ORF">SAMN05421503_1951</name>
</gene>
<evidence type="ECO:0000256" key="3">
    <source>
        <dbReference type="ARBA" id="ARBA00022642"/>
    </source>
</evidence>
<comment type="pathway">
    <text evidence="2 10">Cofactor biosynthesis; NAD(+) biosynthesis; deamido-NAD(+) from nicotinate D-ribonucleotide: step 1/1.</text>
</comment>